<evidence type="ECO:0000256" key="7">
    <source>
        <dbReference type="ARBA" id="ARBA00023242"/>
    </source>
</evidence>
<evidence type="ECO:0000256" key="4">
    <source>
        <dbReference type="ARBA" id="ARBA00022722"/>
    </source>
</evidence>
<proteinExistence type="inferred from homology"/>
<evidence type="ECO:0000259" key="8">
    <source>
        <dbReference type="Pfam" id="PF13359"/>
    </source>
</evidence>
<dbReference type="InterPro" id="IPR045249">
    <property type="entry name" value="HARBI1-like"/>
</dbReference>
<keyword evidence="10" id="KW-1185">Reference proteome</keyword>
<sequence length="166" mass="19148">MFRLTRPCFELLLEVLSTRPEMEVRPDIFGGRERVVLEKNVLIALRYFAHQGNIRSISELFDVADSTVVICRNRVVASLMALKETYIKWPLDHRKQIHISNKFQEKKGFLGVIGAIDATHIQIQPPHEHPQAYVNRKSYHSIILQAVCLPDTSFSNCFIGYIQNNQ</sequence>
<dbReference type="GO" id="GO:0046872">
    <property type="term" value="F:metal ion binding"/>
    <property type="evidence" value="ECO:0007669"/>
    <property type="project" value="UniProtKB-KW"/>
</dbReference>
<keyword evidence="5" id="KW-0479">Metal-binding</keyword>
<evidence type="ECO:0000256" key="6">
    <source>
        <dbReference type="ARBA" id="ARBA00022801"/>
    </source>
</evidence>
<dbReference type="OrthoDB" id="6156560at2759"/>
<evidence type="ECO:0000313" key="9">
    <source>
        <dbReference type="EMBL" id="CAC5394323.1"/>
    </source>
</evidence>
<dbReference type="GO" id="GO:0016787">
    <property type="term" value="F:hydrolase activity"/>
    <property type="evidence" value="ECO:0007669"/>
    <property type="project" value="UniProtKB-KW"/>
</dbReference>
<dbReference type="PANTHER" id="PTHR22930:SF85">
    <property type="entry name" value="GH03217P-RELATED"/>
    <property type="match status" value="1"/>
</dbReference>
<accession>A0A6J8CCZ6</accession>
<comment type="cofactor">
    <cofactor evidence="1">
        <name>a divalent metal cation</name>
        <dbReference type="ChEBI" id="CHEBI:60240"/>
    </cofactor>
</comment>
<name>A0A6J8CCZ6_MYTCO</name>
<dbReference type="GO" id="GO:0004518">
    <property type="term" value="F:nuclease activity"/>
    <property type="evidence" value="ECO:0007669"/>
    <property type="project" value="UniProtKB-KW"/>
</dbReference>
<dbReference type="Pfam" id="PF13359">
    <property type="entry name" value="DDE_Tnp_4"/>
    <property type="match status" value="1"/>
</dbReference>
<comment type="subcellular location">
    <subcellularLocation>
        <location evidence="2">Nucleus</location>
    </subcellularLocation>
</comment>
<comment type="similarity">
    <text evidence="3">Belongs to the HARBI1 family.</text>
</comment>
<evidence type="ECO:0000256" key="3">
    <source>
        <dbReference type="ARBA" id="ARBA00006958"/>
    </source>
</evidence>
<reference evidence="9 10" key="1">
    <citation type="submission" date="2020-06" db="EMBL/GenBank/DDBJ databases">
        <authorList>
            <person name="Li R."/>
            <person name="Bekaert M."/>
        </authorList>
    </citation>
    <scope>NUCLEOTIDE SEQUENCE [LARGE SCALE GENOMIC DNA]</scope>
    <source>
        <strain evidence="10">wild</strain>
    </source>
</reference>
<keyword evidence="6" id="KW-0378">Hydrolase</keyword>
<evidence type="ECO:0000256" key="2">
    <source>
        <dbReference type="ARBA" id="ARBA00004123"/>
    </source>
</evidence>
<dbReference type="PANTHER" id="PTHR22930">
    <property type="match status" value="1"/>
</dbReference>
<dbReference type="InterPro" id="IPR027806">
    <property type="entry name" value="HARBI1_dom"/>
</dbReference>
<feature type="domain" description="DDE Tnp4" evidence="8">
    <location>
        <begin position="116"/>
        <end position="160"/>
    </location>
</feature>
<evidence type="ECO:0000256" key="5">
    <source>
        <dbReference type="ARBA" id="ARBA00022723"/>
    </source>
</evidence>
<evidence type="ECO:0000256" key="1">
    <source>
        <dbReference type="ARBA" id="ARBA00001968"/>
    </source>
</evidence>
<dbReference type="GO" id="GO:0005634">
    <property type="term" value="C:nucleus"/>
    <property type="evidence" value="ECO:0007669"/>
    <property type="project" value="UniProtKB-SubCell"/>
</dbReference>
<evidence type="ECO:0000313" key="10">
    <source>
        <dbReference type="Proteomes" id="UP000507470"/>
    </source>
</evidence>
<organism evidence="9 10">
    <name type="scientific">Mytilus coruscus</name>
    <name type="common">Sea mussel</name>
    <dbReference type="NCBI Taxonomy" id="42192"/>
    <lineage>
        <taxon>Eukaryota</taxon>
        <taxon>Metazoa</taxon>
        <taxon>Spiralia</taxon>
        <taxon>Lophotrochozoa</taxon>
        <taxon>Mollusca</taxon>
        <taxon>Bivalvia</taxon>
        <taxon>Autobranchia</taxon>
        <taxon>Pteriomorphia</taxon>
        <taxon>Mytilida</taxon>
        <taxon>Mytiloidea</taxon>
        <taxon>Mytilidae</taxon>
        <taxon>Mytilinae</taxon>
        <taxon>Mytilus</taxon>
    </lineage>
</organism>
<keyword evidence="7" id="KW-0539">Nucleus</keyword>
<protein>
    <recommendedName>
        <fullName evidence="8">DDE Tnp4 domain-containing protein</fullName>
    </recommendedName>
</protein>
<dbReference type="Proteomes" id="UP000507470">
    <property type="component" value="Unassembled WGS sequence"/>
</dbReference>
<gene>
    <name evidence="9" type="ORF">MCOR_29080</name>
</gene>
<keyword evidence="4" id="KW-0540">Nuclease</keyword>
<dbReference type="EMBL" id="CACVKT020005279">
    <property type="protein sequence ID" value="CAC5394323.1"/>
    <property type="molecule type" value="Genomic_DNA"/>
</dbReference>
<dbReference type="AlphaFoldDB" id="A0A6J8CCZ6"/>